<feature type="non-terminal residue" evidence="2">
    <location>
        <position position="48"/>
    </location>
</feature>
<name>A0A093GFS4_DRYPU</name>
<evidence type="ECO:0000313" key="3">
    <source>
        <dbReference type="Proteomes" id="UP000053875"/>
    </source>
</evidence>
<gene>
    <name evidence="2" type="ORF">N307_15183</name>
</gene>
<sequence>EKSPFEKTKTCSKPKRALEQDEEDLQSPKKVKSDENLHAEASSDLQVS</sequence>
<dbReference type="STRING" id="118200.A0A093GFS4"/>
<evidence type="ECO:0000256" key="1">
    <source>
        <dbReference type="SAM" id="MobiDB-lite"/>
    </source>
</evidence>
<proteinExistence type="predicted"/>
<feature type="region of interest" description="Disordered" evidence="1">
    <location>
        <begin position="1"/>
        <end position="48"/>
    </location>
</feature>
<dbReference type="EMBL" id="KL215636">
    <property type="protein sequence ID" value="KFV65757.1"/>
    <property type="molecule type" value="Genomic_DNA"/>
</dbReference>
<dbReference type="Proteomes" id="UP000053875">
    <property type="component" value="Unassembled WGS sequence"/>
</dbReference>
<protein>
    <submittedName>
        <fullName evidence="2">Uncharacterized protein</fullName>
    </submittedName>
</protein>
<organism evidence="2 3">
    <name type="scientific">Dryobates pubescens</name>
    <name type="common">Downy woodpecker</name>
    <name type="synonym">Picoides pubescens</name>
    <dbReference type="NCBI Taxonomy" id="118200"/>
    <lineage>
        <taxon>Eukaryota</taxon>
        <taxon>Metazoa</taxon>
        <taxon>Chordata</taxon>
        <taxon>Craniata</taxon>
        <taxon>Vertebrata</taxon>
        <taxon>Euteleostomi</taxon>
        <taxon>Archelosauria</taxon>
        <taxon>Archosauria</taxon>
        <taxon>Dinosauria</taxon>
        <taxon>Saurischia</taxon>
        <taxon>Theropoda</taxon>
        <taxon>Coelurosauria</taxon>
        <taxon>Aves</taxon>
        <taxon>Neognathae</taxon>
        <taxon>Neoaves</taxon>
        <taxon>Telluraves</taxon>
        <taxon>Coraciimorphae</taxon>
        <taxon>Piciformes</taxon>
        <taxon>Picidae</taxon>
        <taxon>Dryobates</taxon>
    </lineage>
</organism>
<keyword evidence="3" id="KW-1185">Reference proteome</keyword>
<dbReference type="AlphaFoldDB" id="A0A093GFS4"/>
<reference evidence="2 3" key="1">
    <citation type="submission" date="2014-04" db="EMBL/GenBank/DDBJ databases">
        <title>Genome evolution of avian class.</title>
        <authorList>
            <person name="Zhang G."/>
            <person name="Li C."/>
        </authorList>
    </citation>
    <scope>NUCLEOTIDE SEQUENCE [LARGE SCALE GENOMIC DNA]</scope>
    <source>
        <strain evidence="2">BGI_N307</strain>
    </source>
</reference>
<evidence type="ECO:0000313" key="2">
    <source>
        <dbReference type="EMBL" id="KFV65757.1"/>
    </source>
</evidence>
<feature type="non-terminal residue" evidence="2">
    <location>
        <position position="1"/>
    </location>
</feature>
<accession>A0A093GFS4</accession>